<sequence>MSYVTNATDWLSNSITSQAKSLIATFYELADSKVEDAGDRLATEVFSNQATFISPSGTFNGTAALCVLCSTEISKCREGAWSSVTSRRHSISKGFAATQRMGTSSKTELVLLGSVHMELVNGKSFDSPFAAHIIMGSSTQRLTAPRIDFLEVFSVSDQFSDRRFIGHILMHFPVGKITASGDSEYGIGILVIGSSAAGDLRYMIDVAGRLG</sequence>
<protein>
    <submittedName>
        <fullName evidence="1">Uncharacterized protein</fullName>
    </submittedName>
</protein>
<organism evidence="1 2">
    <name type="scientific">Colletotrichum melonis</name>
    <dbReference type="NCBI Taxonomy" id="1209925"/>
    <lineage>
        <taxon>Eukaryota</taxon>
        <taxon>Fungi</taxon>
        <taxon>Dikarya</taxon>
        <taxon>Ascomycota</taxon>
        <taxon>Pezizomycotina</taxon>
        <taxon>Sordariomycetes</taxon>
        <taxon>Hypocreomycetidae</taxon>
        <taxon>Glomerellales</taxon>
        <taxon>Glomerellaceae</taxon>
        <taxon>Colletotrichum</taxon>
        <taxon>Colletotrichum acutatum species complex</taxon>
    </lineage>
</organism>
<proteinExistence type="predicted"/>
<name>A0AAI9TYU4_9PEZI</name>
<gene>
    <name evidence="1" type="ORF">CMEL01_09042</name>
</gene>
<reference evidence="1 2" key="1">
    <citation type="submission" date="2016-10" db="EMBL/GenBank/DDBJ databases">
        <title>The genome sequence of Colletotrichum fioriniae PJ7.</title>
        <authorList>
            <person name="Baroncelli R."/>
        </authorList>
    </citation>
    <scope>NUCLEOTIDE SEQUENCE [LARGE SCALE GENOMIC DNA]</scope>
    <source>
        <strain evidence="1">Col 31</strain>
    </source>
</reference>
<evidence type="ECO:0000313" key="2">
    <source>
        <dbReference type="Proteomes" id="UP001239795"/>
    </source>
</evidence>
<keyword evidence="2" id="KW-1185">Reference proteome</keyword>
<dbReference type="EMBL" id="MLGG01000079">
    <property type="protein sequence ID" value="KAK1447203.1"/>
    <property type="molecule type" value="Genomic_DNA"/>
</dbReference>
<evidence type="ECO:0000313" key="1">
    <source>
        <dbReference type="EMBL" id="KAK1447203.1"/>
    </source>
</evidence>
<dbReference type="AlphaFoldDB" id="A0AAI9TYU4"/>
<dbReference type="Proteomes" id="UP001239795">
    <property type="component" value="Unassembled WGS sequence"/>
</dbReference>
<accession>A0AAI9TYU4</accession>
<comment type="caution">
    <text evidence="1">The sequence shown here is derived from an EMBL/GenBank/DDBJ whole genome shotgun (WGS) entry which is preliminary data.</text>
</comment>